<sequence>MAVRGGVLASGILAVTMAVAGCGTSGDGAATSSSSAAAQVRTIVLINPNSSASATASMVELATAEARGAASIVGVTNDGAPALLTTQQDMATAAPGVLRRGVEAAKDPNVAAIVVSAFSDPGLAELDRALTIPVFGIGTEAFREASQGGRAFGIATVTSDPALVESFRQKAAELGVEGQYRGVRVTPGDATELVRSPDALDAALREAVRQSVDQDGARAVIMGGGPLSPSALRLQPQFDVPLVVAVNAAIRSALKAVG</sequence>
<accession>A0A1H4ZAG9</accession>
<dbReference type="InterPro" id="IPR052186">
    <property type="entry name" value="Hydantoin_racemase-like"/>
</dbReference>
<organism evidence="3 4">
    <name type="scientific">Tsukamurella tyrosinosolvens</name>
    <dbReference type="NCBI Taxonomy" id="57704"/>
    <lineage>
        <taxon>Bacteria</taxon>
        <taxon>Bacillati</taxon>
        <taxon>Actinomycetota</taxon>
        <taxon>Actinomycetes</taxon>
        <taxon>Mycobacteriales</taxon>
        <taxon>Tsukamurellaceae</taxon>
        <taxon>Tsukamurella</taxon>
    </lineage>
</organism>
<evidence type="ECO:0000313" key="3">
    <source>
        <dbReference type="EMBL" id="SED26598.1"/>
    </source>
</evidence>
<dbReference type="PANTHER" id="PTHR28047:SF5">
    <property type="entry name" value="PROTEIN DCG1"/>
    <property type="match status" value="1"/>
</dbReference>
<evidence type="ECO:0000313" key="4">
    <source>
        <dbReference type="Proteomes" id="UP000182241"/>
    </source>
</evidence>
<name>A0A1H4ZAG9_TSUTY</name>
<dbReference type="PROSITE" id="PS51257">
    <property type="entry name" value="PROKAR_LIPOPROTEIN"/>
    <property type="match status" value="1"/>
</dbReference>
<proteinExistence type="inferred from homology"/>
<keyword evidence="4" id="KW-1185">Reference proteome</keyword>
<gene>
    <name evidence="3" type="ORF">SAMN04489793_4476</name>
</gene>
<dbReference type="Proteomes" id="UP000182241">
    <property type="component" value="Unassembled WGS sequence"/>
</dbReference>
<dbReference type="PANTHER" id="PTHR28047">
    <property type="entry name" value="PROTEIN DCG1"/>
    <property type="match status" value="1"/>
</dbReference>
<dbReference type="InterPro" id="IPR015942">
    <property type="entry name" value="Asp/Glu/hydantoin_racemase"/>
</dbReference>
<feature type="chain" id="PRO_5010278237" evidence="2">
    <location>
        <begin position="21"/>
        <end position="258"/>
    </location>
</feature>
<dbReference type="Gene3D" id="3.40.50.12500">
    <property type="match status" value="1"/>
</dbReference>
<dbReference type="GO" id="GO:0047661">
    <property type="term" value="F:amino-acid racemase activity"/>
    <property type="evidence" value="ECO:0007669"/>
    <property type="project" value="InterPro"/>
</dbReference>
<feature type="signal peptide" evidence="2">
    <location>
        <begin position="1"/>
        <end position="20"/>
    </location>
</feature>
<protein>
    <submittedName>
        <fullName evidence="3">Asp/Glu/hydantoin racemase</fullName>
    </submittedName>
</protein>
<keyword evidence="2" id="KW-0732">Signal</keyword>
<dbReference type="RefSeq" id="WP_197467601.1">
    <property type="nucleotide sequence ID" value="NZ_CBDRGN010000006.1"/>
</dbReference>
<reference evidence="4" key="1">
    <citation type="submission" date="2016-10" db="EMBL/GenBank/DDBJ databases">
        <authorList>
            <person name="Varghese N."/>
            <person name="Submissions S."/>
        </authorList>
    </citation>
    <scope>NUCLEOTIDE SEQUENCE [LARGE SCALE GENOMIC DNA]</scope>
    <source>
        <strain evidence="4">DSM 44234</strain>
    </source>
</reference>
<dbReference type="InterPro" id="IPR053714">
    <property type="entry name" value="Iso_Racemase_Enz_sf"/>
</dbReference>
<evidence type="ECO:0000256" key="2">
    <source>
        <dbReference type="SAM" id="SignalP"/>
    </source>
</evidence>
<dbReference type="Pfam" id="PF01177">
    <property type="entry name" value="Asp_Glu_race"/>
    <property type="match status" value="1"/>
</dbReference>
<dbReference type="AlphaFoldDB" id="A0A1H4ZAG9"/>
<dbReference type="STRING" id="57704.SAMN04489793_4476"/>
<dbReference type="EMBL" id="FNSA01000003">
    <property type="protein sequence ID" value="SED26598.1"/>
    <property type="molecule type" value="Genomic_DNA"/>
</dbReference>
<evidence type="ECO:0000256" key="1">
    <source>
        <dbReference type="ARBA" id="ARBA00038414"/>
    </source>
</evidence>
<comment type="similarity">
    <text evidence="1">Belongs to the HyuE racemase family.</text>
</comment>